<keyword evidence="3" id="KW-0808">Transferase</keyword>
<dbReference type="AlphaFoldDB" id="Q238Y0"/>
<dbReference type="eggNOG" id="KOG0591">
    <property type="taxonomic scope" value="Eukaryota"/>
</dbReference>
<dbReference type="GeneID" id="7845817"/>
<gene>
    <name evidence="3" type="ORF">TTHERM_00449400</name>
</gene>
<name>Q238Y0_TETTS</name>
<dbReference type="InterPro" id="IPR011009">
    <property type="entry name" value="Kinase-like_dom_sf"/>
</dbReference>
<keyword evidence="1" id="KW-0812">Transmembrane</keyword>
<proteinExistence type="predicted"/>
<dbReference type="RefSeq" id="XP_001013335.2">
    <property type="nucleotide sequence ID" value="XM_001013335.2"/>
</dbReference>
<dbReference type="GO" id="GO:0005524">
    <property type="term" value="F:ATP binding"/>
    <property type="evidence" value="ECO:0007669"/>
    <property type="project" value="InterPro"/>
</dbReference>
<dbReference type="KEGG" id="tet:TTHERM_00449400"/>
<feature type="transmembrane region" description="Helical" evidence="1">
    <location>
        <begin position="365"/>
        <end position="384"/>
    </location>
</feature>
<dbReference type="STRING" id="312017.Q238Y0"/>
<dbReference type="Proteomes" id="UP000009168">
    <property type="component" value="Unassembled WGS sequence"/>
</dbReference>
<evidence type="ECO:0000259" key="2">
    <source>
        <dbReference type="PROSITE" id="PS50011"/>
    </source>
</evidence>
<evidence type="ECO:0000313" key="3">
    <source>
        <dbReference type="EMBL" id="EAR93090.2"/>
    </source>
</evidence>
<dbReference type="PROSITE" id="PS00108">
    <property type="entry name" value="PROTEIN_KINASE_ST"/>
    <property type="match status" value="1"/>
</dbReference>
<dbReference type="SUPFAM" id="SSF56112">
    <property type="entry name" value="Protein kinase-like (PK-like)"/>
    <property type="match status" value="1"/>
</dbReference>
<dbReference type="InParanoid" id="Q238Y0"/>
<dbReference type="EMBL" id="GG662738">
    <property type="protein sequence ID" value="EAR93090.2"/>
    <property type="molecule type" value="Genomic_DNA"/>
</dbReference>
<protein>
    <submittedName>
        <fullName evidence="3">Kinase domain protein</fullName>
    </submittedName>
</protein>
<evidence type="ECO:0000313" key="4">
    <source>
        <dbReference type="Proteomes" id="UP000009168"/>
    </source>
</evidence>
<keyword evidence="4" id="KW-1185">Reference proteome</keyword>
<keyword evidence="1" id="KW-1133">Transmembrane helix</keyword>
<dbReference type="GO" id="GO:0005634">
    <property type="term" value="C:nucleus"/>
    <property type="evidence" value="ECO:0007669"/>
    <property type="project" value="TreeGrafter"/>
</dbReference>
<organism evidence="3 4">
    <name type="scientific">Tetrahymena thermophila (strain SB210)</name>
    <dbReference type="NCBI Taxonomy" id="312017"/>
    <lineage>
        <taxon>Eukaryota</taxon>
        <taxon>Sar</taxon>
        <taxon>Alveolata</taxon>
        <taxon>Ciliophora</taxon>
        <taxon>Intramacronucleata</taxon>
        <taxon>Oligohymenophorea</taxon>
        <taxon>Hymenostomatida</taxon>
        <taxon>Tetrahymenina</taxon>
        <taxon>Tetrahymenidae</taxon>
        <taxon>Tetrahymena</taxon>
    </lineage>
</organism>
<dbReference type="PROSITE" id="PS50011">
    <property type="entry name" value="PROTEIN_KINASE_DOM"/>
    <property type="match status" value="1"/>
</dbReference>
<keyword evidence="1" id="KW-0472">Membrane</keyword>
<dbReference type="Pfam" id="PF00069">
    <property type="entry name" value="Pkinase"/>
    <property type="match status" value="1"/>
</dbReference>
<dbReference type="HOGENOM" id="CLU_046628_0_0_1"/>
<accession>Q238Y0</accession>
<dbReference type="GO" id="GO:0004674">
    <property type="term" value="F:protein serine/threonine kinase activity"/>
    <property type="evidence" value="ECO:0007669"/>
    <property type="project" value="TreeGrafter"/>
</dbReference>
<dbReference type="PANTHER" id="PTHR44167">
    <property type="entry name" value="OVARIAN-SPECIFIC SERINE/THREONINE-PROTEIN KINASE LOK-RELATED"/>
    <property type="match status" value="1"/>
</dbReference>
<dbReference type="GO" id="GO:0005737">
    <property type="term" value="C:cytoplasm"/>
    <property type="evidence" value="ECO:0007669"/>
    <property type="project" value="TreeGrafter"/>
</dbReference>
<sequence length="706" mass="83585">MIKIRYFFVLSFIIEYSKSVLESLSSQCLFSDERITFQRGYFSYQSCLQIDEYAQNNIFISGIKFNQQKPIIWNSNGIQSDQVLCFYQILNKILYIQIYDFEHTTSRELQLNEVEEILHVSQYSNDFYFYFINIQNQNVFYRISQSQEDLKLVLHENLKIIRLNVFTKETDKCLYKIIQVQTIAQAEVLFCLNENSDNDEFEDIQYYGANNLVVTTKKNNYIVQNNKITQILPRTRVYLFLQIDTNRVEYNDVIEDMSETLYSFTDFPEFNYNIKMNITNKIMSFRDLQSENYQKIEYAYQLIQEHGQYFQKIVEQDKDKDVFLTASQGLFILSQINDSDGTYEYDQFLSYIGLRNLGNKNHINYSLIFQSVFYFLLSLLYGFLTIRRLKKRRQIQARTEDLVFKQVLQISKQDFEKKYFIDFRDSIGQGAFGQVYKVKNKYKDIIKNPDILQSMPDYYACKQIHMSQDGESQSSQIHHEIEVLEKLKKYDHVIKLQNYIIEERSTYIVLDLAESTLQEQINEKQANSEIYEESDIVKFLSQIGKTLAIIYVEERIAHRDIKPSNILIIDNNYYLSDFGCAENLFDSEGTKNNLVIGTLKWMSPELKEKKKNEAIDYFKSDIFSLGMVLLYMLTLSDISSVNSDEFSKNQKLRIMRNSCKYVSKEIILLVSKMLENNPDFRPDAPILIQAIGEIENKFQQKKEIQQ</sequence>
<dbReference type="Gene3D" id="1.10.510.10">
    <property type="entry name" value="Transferase(Phosphotransferase) domain 1"/>
    <property type="match status" value="1"/>
</dbReference>
<dbReference type="SMART" id="SM00220">
    <property type="entry name" value="S_TKc"/>
    <property type="match status" value="1"/>
</dbReference>
<dbReference type="InterPro" id="IPR008271">
    <property type="entry name" value="Ser/Thr_kinase_AS"/>
</dbReference>
<dbReference type="PANTHER" id="PTHR44167:SF24">
    <property type="entry name" value="SERINE_THREONINE-PROTEIN KINASE CHK2"/>
    <property type="match status" value="1"/>
</dbReference>
<evidence type="ECO:0000256" key="1">
    <source>
        <dbReference type="SAM" id="Phobius"/>
    </source>
</evidence>
<dbReference type="InterPro" id="IPR000719">
    <property type="entry name" value="Prot_kinase_dom"/>
</dbReference>
<dbReference type="GO" id="GO:0044773">
    <property type="term" value="P:mitotic DNA damage checkpoint signaling"/>
    <property type="evidence" value="ECO:0007669"/>
    <property type="project" value="TreeGrafter"/>
</dbReference>
<feature type="domain" description="Protein kinase" evidence="2">
    <location>
        <begin position="421"/>
        <end position="699"/>
    </location>
</feature>
<keyword evidence="3" id="KW-0418">Kinase</keyword>
<reference evidence="4" key="1">
    <citation type="journal article" date="2006" name="PLoS Biol.">
        <title>Macronuclear genome sequence of the ciliate Tetrahymena thermophila, a model eukaryote.</title>
        <authorList>
            <person name="Eisen J.A."/>
            <person name="Coyne R.S."/>
            <person name="Wu M."/>
            <person name="Wu D."/>
            <person name="Thiagarajan M."/>
            <person name="Wortman J.R."/>
            <person name="Badger J.H."/>
            <person name="Ren Q."/>
            <person name="Amedeo P."/>
            <person name="Jones K.M."/>
            <person name="Tallon L.J."/>
            <person name="Delcher A.L."/>
            <person name="Salzberg S.L."/>
            <person name="Silva J.C."/>
            <person name="Haas B.J."/>
            <person name="Majoros W.H."/>
            <person name="Farzad M."/>
            <person name="Carlton J.M."/>
            <person name="Smith R.K. Jr."/>
            <person name="Garg J."/>
            <person name="Pearlman R.E."/>
            <person name="Karrer K.M."/>
            <person name="Sun L."/>
            <person name="Manning G."/>
            <person name="Elde N.C."/>
            <person name="Turkewitz A.P."/>
            <person name="Asai D.J."/>
            <person name="Wilkes D.E."/>
            <person name="Wang Y."/>
            <person name="Cai H."/>
            <person name="Collins K."/>
            <person name="Stewart B.A."/>
            <person name="Lee S.R."/>
            <person name="Wilamowska K."/>
            <person name="Weinberg Z."/>
            <person name="Ruzzo W.L."/>
            <person name="Wloga D."/>
            <person name="Gaertig J."/>
            <person name="Frankel J."/>
            <person name="Tsao C.-C."/>
            <person name="Gorovsky M.A."/>
            <person name="Keeling P.J."/>
            <person name="Waller R.F."/>
            <person name="Patron N.J."/>
            <person name="Cherry J.M."/>
            <person name="Stover N.A."/>
            <person name="Krieger C.J."/>
            <person name="del Toro C."/>
            <person name="Ryder H.F."/>
            <person name="Williamson S.C."/>
            <person name="Barbeau R.A."/>
            <person name="Hamilton E.P."/>
            <person name="Orias E."/>
        </authorList>
    </citation>
    <scope>NUCLEOTIDE SEQUENCE [LARGE SCALE GENOMIC DNA]</scope>
    <source>
        <strain evidence="4">SB210</strain>
    </source>
</reference>